<dbReference type="Pfam" id="PF13365">
    <property type="entry name" value="Trypsin_2"/>
    <property type="match status" value="1"/>
</dbReference>
<comment type="caution">
    <text evidence="3">The sequence shown here is derived from an EMBL/GenBank/DDBJ whole genome shotgun (WGS) entry which is preliminary data.</text>
</comment>
<name>A0ABS5MEQ0_9BACI</name>
<dbReference type="EMBL" id="JAGXBY010000003">
    <property type="protein sequence ID" value="MBS3680587.1"/>
    <property type="molecule type" value="Genomic_DNA"/>
</dbReference>
<evidence type="ECO:0000256" key="1">
    <source>
        <dbReference type="ARBA" id="ARBA00022825"/>
    </source>
</evidence>
<evidence type="ECO:0000313" key="3">
    <source>
        <dbReference type="EMBL" id="MBS3680587.1"/>
    </source>
</evidence>
<dbReference type="SUPFAM" id="SSF50494">
    <property type="entry name" value="Trypsin-like serine proteases"/>
    <property type="match status" value="1"/>
</dbReference>
<evidence type="ECO:0000256" key="2">
    <source>
        <dbReference type="SAM" id="Phobius"/>
    </source>
</evidence>
<keyword evidence="1" id="KW-0378">Hydrolase</keyword>
<dbReference type="Proteomes" id="UP000681870">
    <property type="component" value="Unassembled WGS sequence"/>
</dbReference>
<keyword evidence="4" id="KW-1185">Reference proteome</keyword>
<dbReference type="PRINTS" id="PR00834">
    <property type="entry name" value="PROTEASES2C"/>
</dbReference>
<sequence>MERNNDQKPDIIDEDLYEEFDEEELLEIVEEARKEALIKSTMEDKKPKRPFPKWTFWLIAIAMLINVVAFFPKTFSIPAIDFLITSAKLSADDEIKAYKEAVVVVETQDSKGTGFAINQDGYILTNAHVVDDEKRVSVAFPNLGLYKADVLETYPDVDLALLKTESEEALPYLELAEQTVFEENEKINFIGNPLAFNGIANQGTIIGYTQLTSWNLPVLMIDAPVYRGNSGSPIINERGQVIGVVFATLNHTEHGKVGLFVPIDYYYSEGVNLHLPY</sequence>
<dbReference type="Gene3D" id="2.40.10.120">
    <property type="match status" value="1"/>
</dbReference>
<feature type="transmembrane region" description="Helical" evidence="2">
    <location>
        <begin position="54"/>
        <end position="72"/>
    </location>
</feature>
<keyword evidence="1" id="KW-0645">Protease</keyword>
<gene>
    <name evidence="3" type="ORF">KGF86_10195</name>
</gene>
<keyword evidence="1" id="KW-0720">Serine protease</keyword>
<dbReference type="PANTHER" id="PTHR22939:SF129">
    <property type="entry name" value="SERINE PROTEASE HTRA2, MITOCHONDRIAL"/>
    <property type="match status" value="1"/>
</dbReference>
<dbReference type="PANTHER" id="PTHR22939">
    <property type="entry name" value="SERINE PROTEASE FAMILY S1C HTRA-RELATED"/>
    <property type="match status" value="1"/>
</dbReference>
<keyword evidence="2" id="KW-0472">Membrane</keyword>
<keyword evidence="2" id="KW-1133">Transmembrane helix</keyword>
<protein>
    <submittedName>
        <fullName evidence="3">Trypsin-like peptidase domain-containing protein</fullName>
    </submittedName>
</protein>
<dbReference type="InterPro" id="IPR009003">
    <property type="entry name" value="Peptidase_S1_PA"/>
</dbReference>
<reference evidence="3 4" key="1">
    <citation type="submission" date="2021-05" db="EMBL/GenBank/DDBJ databases">
        <title>Ornithinibacillus massiliensis sp. nov.</title>
        <authorList>
            <person name="Iwaza R."/>
            <person name="Lagier J.-C."/>
            <person name="Raoult D."/>
        </authorList>
    </citation>
    <scope>NUCLEOTIDE SEQUENCE [LARGE SCALE GENOMIC DNA]</scope>
    <source>
        <strain evidence="3 4">Marseille-P3601</strain>
    </source>
</reference>
<organism evidence="3 4">
    <name type="scientific">Ornithinibacillus massiliensis</name>
    <dbReference type="NCBI Taxonomy" id="1944633"/>
    <lineage>
        <taxon>Bacteria</taxon>
        <taxon>Bacillati</taxon>
        <taxon>Bacillota</taxon>
        <taxon>Bacilli</taxon>
        <taxon>Bacillales</taxon>
        <taxon>Bacillaceae</taxon>
        <taxon>Ornithinibacillus</taxon>
    </lineage>
</organism>
<proteinExistence type="predicted"/>
<accession>A0ABS5MEQ0</accession>
<evidence type="ECO:0000313" key="4">
    <source>
        <dbReference type="Proteomes" id="UP000681870"/>
    </source>
</evidence>
<keyword evidence="2" id="KW-0812">Transmembrane</keyword>
<dbReference type="RefSeq" id="WP_211741767.1">
    <property type="nucleotide sequence ID" value="NZ_JAGXBY010000003.1"/>
</dbReference>
<dbReference type="InterPro" id="IPR001940">
    <property type="entry name" value="Peptidase_S1C"/>
</dbReference>